<evidence type="ECO:0000313" key="4">
    <source>
        <dbReference type="Proteomes" id="UP000308652"/>
    </source>
</evidence>
<organism evidence="3 4">
    <name type="scientific">Crucibulum laeve</name>
    <dbReference type="NCBI Taxonomy" id="68775"/>
    <lineage>
        <taxon>Eukaryota</taxon>
        <taxon>Fungi</taxon>
        <taxon>Dikarya</taxon>
        <taxon>Basidiomycota</taxon>
        <taxon>Agaricomycotina</taxon>
        <taxon>Agaricomycetes</taxon>
        <taxon>Agaricomycetidae</taxon>
        <taxon>Agaricales</taxon>
        <taxon>Agaricineae</taxon>
        <taxon>Nidulariaceae</taxon>
        <taxon>Crucibulum</taxon>
    </lineage>
</organism>
<evidence type="ECO:0000313" key="3">
    <source>
        <dbReference type="EMBL" id="TFK33956.1"/>
    </source>
</evidence>
<accession>A0A5C3LPP5</accession>
<dbReference type="AlphaFoldDB" id="A0A5C3LPP5"/>
<feature type="signal peptide" evidence="2">
    <location>
        <begin position="1"/>
        <end position="27"/>
    </location>
</feature>
<keyword evidence="2" id="KW-0732">Signal</keyword>
<protein>
    <submittedName>
        <fullName evidence="3">Uncharacterized protein</fullName>
    </submittedName>
</protein>
<name>A0A5C3LPP5_9AGAR</name>
<dbReference type="EMBL" id="ML213638">
    <property type="protein sequence ID" value="TFK33956.1"/>
    <property type="molecule type" value="Genomic_DNA"/>
</dbReference>
<feature type="chain" id="PRO_5022863216" evidence="2">
    <location>
        <begin position="28"/>
        <end position="185"/>
    </location>
</feature>
<sequence length="185" mass="20052">MNSPAVMSRIASLLIFVIFVLFDAAAAASLSQVPYPFGIQRWPTQNKMVSVPMSWKEGIRMDEGTGVIAGGGENVRKLSRMRRQVADPNPSVTNTPSETSPVNQPTSPPAPTAIPETTDSPGAPTTNAPPPPASTASPTTQSPNPTGSVYPKYYRRKFPSHTLFFAQSLRVLHPLRKHPHLTRQP</sequence>
<evidence type="ECO:0000256" key="2">
    <source>
        <dbReference type="SAM" id="SignalP"/>
    </source>
</evidence>
<feature type="compositionally biased region" description="Polar residues" evidence="1">
    <location>
        <begin position="90"/>
        <end position="105"/>
    </location>
</feature>
<feature type="compositionally biased region" description="Low complexity" evidence="1">
    <location>
        <begin position="134"/>
        <end position="146"/>
    </location>
</feature>
<gene>
    <name evidence="3" type="ORF">BDQ12DRAFT_383410</name>
</gene>
<feature type="region of interest" description="Disordered" evidence="1">
    <location>
        <begin position="83"/>
        <end position="153"/>
    </location>
</feature>
<proteinExistence type="predicted"/>
<dbReference type="Proteomes" id="UP000308652">
    <property type="component" value="Unassembled WGS sequence"/>
</dbReference>
<keyword evidence="4" id="KW-1185">Reference proteome</keyword>
<evidence type="ECO:0000256" key="1">
    <source>
        <dbReference type="SAM" id="MobiDB-lite"/>
    </source>
</evidence>
<reference evidence="3 4" key="1">
    <citation type="journal article" date="2019" name="Nat. Ecol. Evol.">
        <title>Megaphylogeny resolves global patterns of mushroom evolution.</title>
        <authorList>
            <person name="Varga T."/>
            <person name="Krizsan K."/>
            <person name="Foldi C."/>
            <person name="Dima B."/>
            <person name="Sanchez-Garcia M."/>
            <person name="Sanchez-Ramirez S."/>
            <person name="Szollosi G.J."/>
            <person name="Szarkandi J.G."/>
            <person name="Papp V."/>
            <person name="Albert L."/>
            <person name="Andreopoulos W."/>
            <person name="Angelini C."/>
            <person name="Antonin V."/>
            <person name="Barry K.W."/>
            <person name="Bougher N.L."/>
            <person name="Buchanan P."/>
            <person name="Buyck B."/>
            <person name="Bense V."/>
            <person name="Catcheside P."/>
            <person name="Chovatia M."/>
            <person name="Cooper J."/>
            <person name="Damon W."/>
            <person name="Desjardin D."/>
            <person name="Finy P."/>
            <person name="Geml J."/>
            <person name="Haridas S."/>
            <person name="Hughes K."/>
            <person name="Justo A."/>
            <person name="Karasinski D."/>
            <person name="Kautmanova I."/>
            <person name="Kiss B."/>
            <person name="Kocsube S."/>
            <person name="Kotiranta H."/>
            <person name="LaButti K.M."/>
            <person name="Lechner B.E."/>
            <person name="Liimatainen K."/>
            <person name="Lipzen A."/>
            <person name="Lukacs Z."/>
            <person name="Mihaltcheva S."/>
            <person name="Morgado L.N."/>
            <person name="Niskanen T."/>
            <person name="Noordeloos M.E."/>
            <person name="Ohm R.A."/>
            <person name="Ortiz-Santana B."/>
            <person name="Ovrebo C."/>
            <person name="Racz N."/>
            <person name="Riley R."/>
            <person name="Savchenko A."/>
            <person name="Shiryaev A."/>
            <person name="Soop K."/>
            <person name="Spirin V."/>
            <person name="Szebenyi C."/>
            <person name="Tomsovsky M."/>
            <person name="Tulloss R.E."/>
            <person name="Uehling J."/>
            <person name="Grigoriev I.V."/>
            <person name="Vagvolgyi C."/>
            <person name="Papp T."/>
            <person name="Martin F.M."/>
            <person name="Miettinen O."/>
            <person name="Hibbett D.S."/>
            <person name="Nagy L.G."/>
        </authorList>
    </citation>
    <scope>NUCLEOTIDE SEQUENCE [LARGE SCALE GENOMIC DNA]</scope>
    <source>
        <strain evidence="3 4">CBS 166.37</strain>
    </source>
</reference>